<dbReference type="EC" id="7.6.2.3" evidence="13"/>
<dbReference type="PANTHER" id="PTHR24223:SF443">
    <property type="entry name" value="MULTIDRUG-RESISTANCE LIKE PROTEIN 1, ISOFORM I"/>
    <property type="match status" value="1"/>
</dbReference>
<dbReference type="SMART" id="SM00382">
    <property type="entry name" value="AAA"/>
    <property type="match status" value="2"/>
</dbReference>
<dbReference type="InterPro" id="IPR036640">
    <property type="entry name" value="ABC1_TM_sf"/>
</dbReference>
<evidence type="ECO:0000313" key="19">
    <source>
        <dbReference type="EnsemblMetazoa" id="AALFPA23_012574.P18060"/>
    </source>
</evidence>
<dbReference type="SUPFAM" id="SSF52540">
    <property type="entry name" value="P-loop containing nucleoside triphosphate hydrolases"/>
    <property type="match status" value="2"/>
</dbReference>
<dbReference type="CDD" id="cd18603">
    <property type="entry name" value="ABC_6TM_MRP1_2_3_6_D2_like"/>
    <property type="match status" value="1"/>
</dbReference>
<feature type="domain" description="ABC transmembrane type-1" evidence="18">
    <location>
        <begin position="314"/>
        <end position="595"/>
    </location>
</feature>
<feature type="transmembrane region" description="Helical" evidence="16">
    <location>
        <begin position="1188"/>
        <end position="1209"/>
    </location>
</feature>
<protein>
    <recommendedName>
        <fullName evidence="13">ABC-type glutathione-S-conjugate transporter</fullName>
        <ecNumber evidence="13">7.6.2.3</ecNumber>
    </recommendedName>
</protein>
<keyword evidence="5" id="KW-1003">Cell membrane</keyword>
<dbReference type="EnsemblMetazoa" id="AALFPA23_012574.R18060">
    <property type="protein sequence ID" value="AALFPA23_012574.P18060"/>
    <property type="gene ID" value="AALFPA23_012574"/>
</dbReference>
<reference evidence="20" key="1">
    <citation type="journal article" date="2015" name="Proc. Natl. Acad. Sci. U.S.A.">
        <title>Genome sequence of the Asian Tiger mosquito, Aedes albopictus, reveals insights into its biology, genetics, and evolution.</title>
        <authorList>
            <person name="Chen X.G."/>
            <person name="Jiang X."/>
            <person name="Gu J."/>
            <person name="Xu M."/>
            <person name="Wu Y."/>
            <person name="Deng Y."/>
            <person name="Zhang C."/>
            <person name="Bonizzoni M."/>
            <person name="Dermauw W."/>
            <person name="Vontas J."/>
            <person name="Armbruster P."/>
            <person name="Huang X."/>
            <person name="Yang Y."/>
            <person name="Zhang H."/>
            <person name="He W."/>
            <person name="Peng H."/>
            <person name="Liu Y."/>
            <person name="Wu K."/>
            <person name="Chen J."/>
            <person name="Lirakis M."/>
            <person name="Topalis P."/>
            <person name="Van Leeuwen T."/>
            <person name="Hall A.B."/>
            <person name="Jiang X."/>
            <person name="Thorpe C."/>
            <person name="Mueller R.L."/>
            <person name="Sun C."/>
            <person name="Waterhouse R.M."/>
            <person name="Yan G."/>
            <person name="Tu Z.J."/>
            <person name="Fang X."/>
            <person name="James A.A."/>
        </authorList>
    </citation>
    <scope>NUCLEOTIDE SEQUENCE [LARGE SCALE GENOMIC DNA]</scope>
    <source>
        <strain evidence="20">Foshan</strain>
    </source>
</reference>
<keyword evidence="12 16" id="KW-0472">Membrane</keyword>
<evidence type="ECO:0000256" key="5">
    <source>
        <dbReference type="ARBA" id="ARBA00022475"/>
    </source>
</evidence>
<feature type="transmembrane region" description="Helical" evidence="16">
    <location>
        <begin position="452"/>
        <end position="472"/>
    </location>
</feature>
<dbReference type="SUPFAM" id="SSF90123">
    <property type="entry name" value="ABC transporter transmembrane region"/>
    <property type="match status" value="2"/>
</dbReference>
<dbReference type="InterPro" id="IPR050173">
    <property type="entry name" value="ABC_transporter_C-like"/>
</dbReference>
<dbReference type="NCBIfam" id="TIGR00957">
    <property type="entry name" value="MRP_assoc_pro"/>
    <property type="match status" value="1"/>
</dbReference>
<keyword evidence="7" id="KW-0677">Repeat</keyword>
<dbReference type="InterPro" id="IPR003593">
    <property type="entry name" value="AAA+_ATPase"/>
</dbReference>
<keyword evidence="6 16" id="KW-0812">Transmembrane</keyword>
<evidence type="ECO:0000256" key="14">
    <source>
        <dbReference type="ARBA" id="ARBA00047523"/>
    </source>
</evidence>
<dbReference type="InterPro" id="IPR005292">
    <property type="entry name" value="MRP"/>
</dbReference>
<dbReference type="CDD" id="cd18595">
    <property type="entry name" value="ABC_6TM_MRP1_2_3_6_D1_like"/>
    <property type="match status" value="1"/>
</dbReference>
<feature type="transmembrane region" description="Helical" evidence="16">
    <location>
        <begin position="68"/>
        <end position="89"/>
    </location>
</feature>
<dbReference type="RefSeq" id="XP_062706962.1">
    <property type="nucleotide sequence ID" value="XM_062850978.1"/>
</dbReference>
<keyword evidence="10" id="KW-1278">Translocase</keyword>
<comment type="subcellular location">
    <subcellularLocation>
        <location evidence="2">Cell membrane</location>
        <topology evidence="2">Multi-pass membrane protein</topology>
    </subcellularLocation>
    <subcellularLocation>
        <location evidence="1">Vacuole membrane</location>
        <topology evidence="1">Multi-pass membrane protein</topology>
    </subcellularLocation>
</comment>
<evidence type="ECO:0000256" key="15">
    <source>
        <dbReference type="SAM" id="MobiDB-lite"/>
    </source>
</evidence>
<name>A0ABM1YVT1_AEDAL</name>
<evidence type="ECO:0000256" key="1">
    <source>
        <dbReference type="ARBA" id="ARBA00004128"/>
    </source>
</evidence>
<feature type="transmembrane region" description="Helical" evidence="16">
    <location>
        <begin position="529"/>
        <end position="555"/>
    </location>
</feature>
<reference evidence="19" key="2">
    <citation type="submission" date="2025-05" db="UniProtKB">
        <authorList>
            <consortium name="EnsemblMetazoa"/>
        </authorList>
    </citation>
    <scope>IDENTIFICATION</scope>
    <source>
        <strain evidence="19">Foshan</strain>
    </source>
</reference>
<evidence type="ECO:0000256" key="9">
    <source>
        <dbReference type="ARBA" id="ARBA00022840"/>
    </source>
</evidence>
<feature type="transmembrane region" description="Helical" evidence="16">
    <location>
        <begin position="130"/>
        <end position="148"/>
    </location>
</feature>
<dbReference type="InterPro" id="IPR017871">
    <property type="entry name" value="ABC_transporter-like_CS"/>
</dbReference>
<feature type="transmembrane region" description="Helical" evidence="16">
    <location>
        <begin position="567"/>
        <end position="594"/>
    </location>
</feature>
<dbReference type="Gene3D" id="3.40.50.300">
    <property type="entry name" value="P-loop containing nucleotide triphosphate hydrolases"/>
    <property type="match status" value="2"/>
</dbReference>
<evidence type="ECO:0000256" key="11">
    <source>
        <dbReference type="ARBA" id="ARBA00022989"/>
    </source>
</evidence>
<feature type="transmembrane region" description="Helical" evidence="16">
    <location>
        <begin position="36"/>
        <end position="56"/>
    </location>
</feature>
<keyword evidence="9" id="KW-0067">ATP-binding</keyword>
<dbReference type="Pfam" id="PF00664">
    <property type="entry name" value="ABC_membrane"/>
    <property type="match status" value="2"/>
</dbReference>
<comment type="catalytic activity">
    <reaction evidence="14">
        <text>leukotriene C4(in) + ATP + H2O = leukotriene C4(out) + ADP + phosphate + H(+)</text>
        <dbReference type="Rhea" id="RHEA:38963"/>
        <dbReference type="ChEBI" id="CHEBI:15377"/>
        <dbReference type="ChEBI" id="CHEBI:15378"/>
        <dbReference type="ChEBI" id="CHEBI:30616"/>
        <dbReference type="ChEBI" id="CHEBI:43474"/>
        <dbReference type="ChEBI" id="CHEBI:57973"/>
        <dbReference type="ChEBI" id="CHEBI:456216"/>
    </reaction>
    <physiologicalReaction direction="left-to-right" evidence="14">
        <dbReference type="Rhea" id="RHEA:38964"/>
    </physiologicalReaction>
</comment>
<evidence type="ECO:0000313" key="20">
    <source>
        <dbReference type="Proteomes" id="UP000069940"/>
    </source>
</evidence>
<feature type="domain" description="ABC transporter" evidence="17">
    <location>
        <begin position="627"/>
        <end position="850"/>
    </location>
</feature>
<dbReference type="Pfam" id="PF24357">
    <property type="entry name" value="TMD0_ABC"/>
    <property type="match status" value="1"/>
</dbReference>
<evidence type="ECO:0000259" key="18">
    <source>
        <dbReference type="PROSITE" id="PS50929"/>
    </source>
</evidence>
<dbReference type="PROSITE" id="PS50929">
    <property type="entry name" value="ABC_TM1F"/>
    <property type="match status" value="2"/>
</dbReference>
<sequence>MEAHPMDDFCGSRFWDQNLTWYTEDPDLTTCFQQTVLVWTPCAFLWVFSLIELYYLRNSRNRNVPWSVLNITKLAIVSTLIVLTIVDLIKAISTDEAVAPVYFYTPVIKIATFAFAAGLIYLNKFYGMRTSGLMFLFWGFLVLCSIPRCRTEARAHQRRQEADSWADYHFASFFIFFAGSCLMFLLNFVIDKAPQQTKYEITDKDCPELSATFPSRLVFGWFDKLAWTGFKKPLVNDDLWNMKPEDASKEVSPLFMKYWNETLEKTYKTRKVHDVTSTASFKKQSARVDFKTIKTKKIASILPALIKAFGPTFAFGSFLKLGQDILTFASPQILRLIINFVGGEEPLWKGIFYALLLFFVAGTQTLFLAQYFNRMFFVGLRIRTALISAIYRKALIISNSARKGSTVGEIVNLMAVDAQRFMDLTTYINMLWSAPLQIALALFFLWEILGPSVLAGLAVMIILIPVNGVIANKIKTLQIKQMKNKDERVKLMNEVLSGIKVLKLYAWEPSFEQQILKIRDKEVKVLKSAAYLNAGTSFIWSCAPFLVSLITFSVYVLSDEKNVLTPVKAFVCLTLFDILKLPLVLLPMLIVYMVETSVSVKRINKFLNQEELDPDNVTHDEKESCPLVIEDGVFSWGDDETTLRNINIKVQKNELAAIVGTVGSGKSSVLSAFLGEMDKISGRVNTIGKIAYVSQQAWIQNATLQDNILFGKPMDTKLYNKVIAACALKPDIEMLPGGDQTEIGEKGINLSGGQKQRVSLARAVYSDADIYFLDDPLSAVDSHVGKHIFEQVIGENGLLAKKTRVLVTHGITYLPNTNVIYVMKDGEISESGSYQELMEKKGAFADFLIQHLQEVNEEEEDIDEIKAQLESNVSSEELKHKFERAISKRSRSGSTSSGGNESFSRQNSDISGSQSSLRRRTPEKKIPEEAQKNKLIEQEKSETGSVKWEVYKHYLKSIGLTLSVATVFLNMIFQGFSIGSNLWLSRWSTDEAAENDTSVRDMYLGVYGAFGAGQVFTVLLSTLALYVGALSASRILHKQLLQNVLRAPLASFFDVTPLGRILNRFSKDVDTTDTDLPATLRAWSACFFGVVATLVVISISTPIFAAVIVPIGILYYAVQRFYVATSRQLKRLESVSRSPIYSHFGESIQGAQTIRAYGVQDRFIVESESRVDFNQVCYFPSIIANRWLAVRLEMVGNLIILFAALFAVLGRETMNPGLVGLSVSYALQITQTLNWLVRMTSDVETNIVAVERIKEYGETKQEAAWDLPNSNLPRDWPEQGRVEFQDFQVRYREGLELVLKGITFAVEGGEKVGIVGRTGAGKSSLTLALFRIIESAGGKIVIDGQDISKLGLHALRSRLTIIPQDPVLFSGTLRINLDPFNIHSDEDIWKALEHAHLKSFVKGLTAGINHEVSEGGENLSVGQRQLICLARALLRKTKVLILDEATAAVDLETDDLIQRTIRTEFKDCTVLTIAHRLNTIMDYDKVIILDKGQISEFAAPSELLQNKSSAFYSMAKDAGLVKFHF</sequence>
<keyword evidence="4" id="KW-0813">Transport</keyword>
<dbReference type="InterPro" id="IPR027417">
    <property type="entry name" value="P-loop_NTPase"/>
</dbReference>
<dbReference type="Proteomes" id="UP000069940">
    <property type="component" value="Unassembled WGS sequence"/>
</dbReference>
<feature type="domain" description="ABC transmembrane type-1" evidence="18">
    <location>
        <begin position="964"/>
        <end position="1245"/>
    </location>
</feature>
<dbReference type="GeneID" id="109400294"/>
<feature type="transmembrane region" description="Helical" evidence="16">
    <location>
        <begin position="1082"/>
        <end position="1115"/>
    </location>
</feature>
<feature type="transmembrane region" description="Helical" evidence="16">
    <location>
        <begin position="298"/>
        <end position="319"/>
    </location>
</feature>
<comment type="similarity">
    <text evidence="3">Belongs to the ABC transporter superfamily. ABCC family. Conjugate transporter (TC 3.A.1.208) subfamily.</text>
</comment>
<dbReference type="InterPro" id="IPR003439">
    <property type="entry name" value="ABC_transporter-like_ATP-bd"/>
</dbReference>
<feature type="transmembrane region" description="Helical" evidence="16">
    <location>
        <begin position="1004"/>
        <end position="1032"/>
    </location>
</feature>
<feature type="region of interest" description="Disordered" evidence="15">
    <location>
        <begin position="884"/>
        <end position="937"/>
    </location>
</feature>
<evidence type="ECO:0000256" key="10">
    <source>
        <dbReference type="ARBA" id="ARBA00022967"/>
    </source>
</evidence>
<dbReference type="InterPro" id="IPR011527">
    <property type="entry name" value="ABC1_TM_dom"/>
</dbReference>
<feature type="compositionally biased region" description="Polar residues" evidence="15">
    <location>
        <begin position="906"/>
        <end position="916"/>
    </location>
</feature>
<evidence type="ECO:0000256" key="3">
    <source>
        <dbReference type="ARBA" id="ARBA00009726"/>
    </source>
</evidence>
<feature type="transmembrane region" description="Helical" evidence="16">
    <location>
        <begin position="101"/>
        <end position="123"/>
    </location>
</feature>
<evidence type="ECO:0000256" key="12">
    <source>
        <dbReference type="ARBA" id="ARBA00023136"/>
    </source>
</evidence>
<evidence type="ECO:0000256" key="16">
    <source>
        <dbReference type="SAM" id="Phobius"/>
    </source>
</evidence>
<evidence type="ECO:0000256" key="13">
    <source>
        <dbReference type="ARBA" id="ARBA00024220"/>
    </source>
</evidence>
<feature type="transmembrane region" description="Helical" evidence="16">
    <location>
        <begin position="960"/>
        <end position="984"/>
    </location>
</feature>
<evidence type="ECO:0000259" key="17">
    <source>
        <dbReference type="PROSITE" id="PS50893"/>
    </source>
</evidence>
<dbReference type="Pfam" id="PF00005">
    <property type="entry name" value="ABC_tran"/>
    <property type="match status" value="2"/>
</dbReference>
<accession>A0ABM1YVT1</accession>
<feature type="compositionally biased region" description="Basic and acidic residues" evidence="15">
    <location>
        <begin position="923"/>
        <end position="937"/>
    </location>
</feature>
<dbReference type="Gene3D" id="1.20.1560.10">
    <property type="entry name" value="ABC transporter type 1, transmembrane domain"/>
    <property type="match status" value="2"/>
</dbReference>
<feature type="transmembrane region" description="Helical" evidence="16">
    <location>
        <begin position="168"/>
        <end position="190"/>
    </location>
</feature>
<dbReference type="CDD" id="cd03244">
    <property type="entry name" value="ABCC_MRP_domain2"/>
    <property type="match status" value="1"/>
</dbReference>
<evidence type="ECO:0000256" key="8">
    <source>
        <dbReference type="ARBA" id="ARBA00022741"/>
    </source>
</evidence>
<proteinExistence type="inferred from homology"/>
<dbReference type="InterPro" id="IPR056227">
    <property type="entry name" value="TMD0_ABC"/>
</dbReference>
<keyword evidence="20" id="KW-1185">Reference proteome</keyword>
<dbReference type="CDD" id="cd03250">
    <property type="entry name" value="ABCC_MRP_domain1"/>
    <property type="match status" value="1"/>
</dbReference>
<organism evidence="19 20">
    <name type="scientific">Aedes albopictus</name>
    <name type="common">Asian tiger mosquito</name>
    <name type="synonym">Stegomyia albopicta</name>
    <dbReference type="NCBI Taxonomy" id="7160"/>
    <lineage>
        <taxon>Eukaryota</taxon>
        <taxon>Metazoa</taxon>
        <taxon>Ecdysozoa</taxon>
        <taxon>Arthropoda</taxon>
        <taxon>Hexapoda</taxon>
        <taxon>Insecta</taxon>
        <taxon>Pterygota</taxon>
        <taxon>Neoptera</taxon>
        <taxon>Endopterygota</taxon>
        <taxon>Diptera</taxon>
        <taxon>Nematocera</taxon>
        <taxon>Culicoidea</taxon>
        <taxon>Culicidae</taxon>
        <taxon>Culicinae</taxon>
        <taxon>Aedini</taxon>
        <taxon>Aedes</taxon>
        <taxon>Stegomyia</taxon>
    </lineage>
</organism>
<dbReference type="PROSITE" id="PS00211">
    <property type="entry name" value="ABC_TRANSPORTER_1"/>
    <property type="match status" value="2"/>
</dbReference>
<keyword evidence="11 16" id="KW-1133">Transmembrane helix</keyword>
<dbReference type="PROSITE" id="PS50893">
    <property type="entry name" value="ABC_TRANSPORTER_2"/>
    <property type="match status" value="2"/>
</dbReference>
<feature type="transmembrane region" description="Helical" evidence="16">
    <location>
        <begin position="351"/>
        <end position="373"/>
    </location>
</feature>
<dbReference type="PANTHER" id="PTHR24223">
    <property type="entry name" value="ATP-BINDING CASSETTE SUB-FAMILY C"/>
    <property type="match status" value="1"/>
</dbReference>
<keyword evidence="8" id="KW-0547">Nucleotide-binding</keyword>
<feature type="compositionally biased region" description="Low complexity" evidence="15">
    <location>
        <begin position="892"/>
        <end position="905"/>
    </location>
</feature>
<evidence type="ECO:0000256" key="6">
    <source>
        <dbReference type="ARBA" id="ARBA00022692"/>
    </source>
</evidence>
<feature type="transmembrane region" description="Helical" evidence="16">
    <location>
        <begin position="427"/>
        <end position="446"/>
    </location>
</feature>
<evidence type="ECO:0000256" key="4">
    <source>
        <dbReference type="ARBA" id="ARBA00022448"/>
    </source>
</evidence>
<feature type="domain" description="ABC transporter" evidence="17">
    <location>
        <begin position="1282"/>
        <end position="1516"/>
    </location>
</feature>
<evidence type="ECO:0000256" key="7">
    <source>
        <dbReference type="ARBA" id="ARBA00022737"/>
    </source>
</evidence>
<evidence type="ECO:0000256" key="2">
    <source>
        <dbReference type="ARBA" id="ARBA00004651"/>
    </source>
</evidence>